<dbReference type="InterPro" id="IPR003488">
    <property type="entry name" value="DprA"/>
</dbReference>
<dbReference type="InterPro" id="IPR057666">
    <property type="entry name" value="DrpA_SLOG"/>
</dbReference>
<accession>A0A3G8ZYN8</accession>
<dbReference type="PANTHER" id="PTHR43022:SF1">
    <property type="entry name" value="PROTEIN SMF"/>
    <property type="match status" value="1"/>
</dbReference>
<organism evidence="3 4">
    <name type="scientific">Nakamurella antarctica</name>
    <dbReference type="NCBI Taxonomy" id="1902245"/>
    <lineage>
        <taxon>Bacteria</taxon>
        <taxon>Bacillati</taxon>
        <taxon>Actinomycetota</taxon>
        <taxon>Actinomycetes</taxon>
        <taxon>Nakamurellales</taxon>
        <taxon>Nakamurellaceae</taxon>
        <taxon>Nakamurella</taxon>
    </lineage>
</organism>
<evidence type="ECO:0000313" key="4">
    <source>
        <dbReference type="Proteomes" id="UP000268084"/>
    </source>
</evidence>
<name>A0A3G8ZYN8_9ACTN</name>
<dbReference type="NCBIfam" id="TIGR00732">
    <property type="entry name" value="dprA"/>
    <property type="match status" value="1"/>
</dbReference>
<dbReference type="Pfam" id="PF02481">
    <property type="entry name" value="DNA_processg_A"/>
    <property type="match status" value="1"/>
</dbReference>
<keyword evidence="4" id="KW-1185">Reference proteome</keyword>
<evidence type="ECO:0000259" key="2">
    <source>
        <dbReference type="Pfam" id="PF02481"/>
    </source>
</evidence>
<dbReference type="KEGG" id="nak:EH165_06380"/>
<evidence type="ECO:0000256" key="1">
    <source>
        <dbReference type="ARBA" id="ARBA00006525"/>
    </source>
</evidence>
<dbReference type="Proteomes" id="UP000268084">
    <property type="component" value="Chromosome"/>
</dbReference>
<reference evidence="3 4" key="2">
    <citation type="submission" date="2018-12" db="EMBL/GenBank/DDBJ databases">
        <title>Nakamurella antarcticus sp. nov., isolated from Antarctica South Shetland Islands soil.</title>
        <authorList>
            <person name="Peng F."/>
        </authorList>
    </citation>
    <scope>NUCLEOTIDE SEQUENCE [LARGE SCALE GENOMIC DNA]</scope>
    <source>
        <strain evidence="3 4">S14-144</strain>
    </source>
</reference>
<dbReference type="OrthoDB" id="9785707at2"/>
<dbReference type="SUPFAM" id="SSF102405">
    <property type="entry name" value="MCP/YpsA-like"/>
    <property type="match status" value="1"/>
</dbReference>
<dbReference type="EMBL" id="CP034170">
    <property type="protein sequence ID" value="AZI59444.1"/>
    <property type="molecule type" value="Genomic_DNA"/>
</dbReference>
<dbReference type="PANTHER" id="PTHR43022">
    <property type="entry name" value="PROTEIN SMF"/>
    <property type="match status" value="1"/>
</dbReference>
<protein>
    <submittedName>
        <fullName evidence="3">DNA-protecting protein DprA</fullName>
    </submittedName>
</protein>
<evidence type="ECO:0000313" key="3">
    <source>
        <dbReference type="EMBL" id="AZI59444.1"/>
    </source>
</evidence>
<reference evidence="3 4" key="1">
    <citation type="submission" date="2018-11" db="EMBL/GenBank/DDBJ databases">
        <authorList>
            <person name="Da X."/>
        </authorList>
    </citation>
    <scope>NUCLEOTIDE SEQUENCE [LARGE SCALE GENOMIC DNA]</scope>
    <source>
        <strain evidence="3 4">S14-144</strain>
    </source>
</reference>
<dbReference type="AlphaFoldDB" id="A0A3G8ZYN8"/>
<proteinExistence type="inferred from homology"/>
<feature type="domain" description="Smf/DprA SLOG" evidence="2">
    <location>
        <begin position="88"/>
        <end position="306"/>
    </location>
</feature>
<dbReference type="Gene3D" id="3.40.50.450">
    <property type="match status" value="1"/>
</dbReference>
<gene>
    <name evidence="3" type="primary">dprA</name>
    <name evidence="3" type="ORF">EH165_06380</name>
</gene>
<dbReference type="GO" id="GO:0009294">
    <property type="term" value="P:DNA-mediated transformation"/>
    <property type="evidence" value="ECO:0007669"/>
    <property type="project" value="InterPro"/>
</dbReference>
<sequence length="402" mass="41251">MDHPTVDIRIARAGLLRMAEPPAPVVAAYAAKVGSIPAFKAIVCRTAPPSVLRATAARTAGRQPEDLYAQARHDLASADAIGATLLCPEDSSWPTAALTAFEMAAARGVTGSAPPIALYVLGNLPPNLPTAAVTLIGSRACSGYGERTAAEISGELAADGVVVVSGGAFGIDTTAHRAALAVDGRSVAVLACGIDRSYPVANTALLAAVRKQGAVVSEYPPGTTPARHRFLVRNRLLAALGAVTLVVEAGRRSGSLSTAAAAMHLGRVVMAVPGPVSSAMSAGCHLLIRDRAAILATCADDVLHELRGLDDPKLFAEQQFSVPIIGADARRPTDGLDSLSARIYDAIPARAAVTVQQVCESAGVTGAEALAILPVLHVHGLVERDGACWKLATRMAAAVNRT</sequence>
<comment type="similarity">
    <text evidence="1">Belongs to the DprA/Smf family.</text>
</comment>